<accession>A0A398BGX6</accession>
<sequence length="114" mass="12832">MAKDIITGSKRKSGKSKQSSASFRTKHRVYSAASADRKKATGLIRVSVWVPVWAADLLKRFAKRLCEGHRPDETKCDQTIERQITANSAVSATWRKARKRAQPDDRQLDFFGPA</sequence>
<name>A0A398BGX6_9RHOB</name>
<evidence type="ECO:0000313" key="2">
    <source>
        <dbReference type="EMBL" id="RID89669.1"/>
    </source>
</evidence>
<proteinExistence type="predicted"/>
<feature type="region of interest" description="Disordered" evidence="1">
    <location>
        <begin position="1"/>
        <end position="33"/>
    </location>
</feature>
<dbReference type="OrthoDB" id="9237521at2"/>
<reference evidence="2 3" key="1">
    <citation type="submission" date="2018-09" db="EMBL/GenBank/DDBJ databases">
        <title>Gemmobacter lutimaris sp. nov., a marine bacterium isolated from tidal flat.</title>
        <authorList>
            <person name="Lee D.W."/>
            <person name="Yoo Y."/>
            <person name="Kim J.-J."/>
            <person name="Kim B.S."/>
        </authorList>
    </citation>
    <scope>NUCLEOTIDE SEQUENCE [LARGE SCALE GENOMIC DNA]</scope>
    <source>
        <strain evidence="2 3">YJ-T1-11</strain>
    </source>
</reference>
<dbReference type="EMBL" id="QXXQ01000030">
    <property type="protein sequence ID" value="RID89669.1"/>
    <property type="molecule type" value="Genomic_DNA"/>
</dbReference>
<comment type="caution">
    <text evidence="2">The sequence shown here is derived from an EMBL/GenBank/DDBJ whole genome shotgun (WGS) entry which is preliminary data.</text>
</comment>
<gene>
    <name evidence="2" type="ORF">D2N39_22020</name>
</gene>
<keyword evidence="3" id="KW-1185">Reference proteome</keyword>
<feature type="region of interest" description="Disordered" evidence="1">
    <location>
        <begin position="91"/>
        <end position="114"/>
    </location>
</feature>
<organism evidence="2 3">
    <name type="scientific">Gemmobacter lutimaris</name>
    <dbReference type="NCBI Taxonomy" id="2306023"/>
    <lineage>
        <taxon>Bacteria</taxon>
        <taxon>Pseudomonadati</taxon>
        <taxon>Pseudomonadota</taxon>
        <taxon>Alphaproteobacteria</taxon>
        <taxon>Rhodobacterales</taxon>
        <taxon>Paracoccaceae</taxon>
        <taxon>Gemmobacter</taxon>
    </lineage>
</organism>
<dbReference type="Proteomes" id="UP000266649">
    <property type="component" value="Unassembled WGS sequence"/>
</dbReference>
<evidence type="ECO:0000313" key="3">
    <source>
        <dbReference type="Proteomes" id="UP000266649"/>
    </source>
</evidence>
<evidence type="ECO:0000256" key="1">
    <source>
        <dbReference type="SAM" id="MobiDB-lite"/>
    </source>
</evidence>
<protein>
    <submittedName>
        <fullName evidence="2">Uncharacterized protein</fullName>
    </submittedName>
</protein>
<dbReference type="AlphaFoldDB" id="A0A398BGX6"/>